<keyword evidence="2" id="KW-1185">Reference proteome</keyword>
<comment type="caution">
    <text evidence="1">The sequence shown here is derived from an EMBL/GenBank/DDBJ whole genome shotgun (WGS) entry which is preliminary data.</text>
</comment>
<dbReference type="RefSeq" id="WP_054673991.1">
    <property type="nucleotide sequence ID" value="NZ_PPDB01000001.1"/>
</dbReference>
<evidence type="ECO:0000313" key="2">
    <source>
        <dbReference type="Proteomes" id="UP000237916"/>
    </source>
</evidence>
<dbReference type="STRING" id="1298594.GCA_001312465_01260"/>
<dbReference type="OrthoDB" id="1634546at2"/>
<sequence length="146" mass="16181">MAFVKADISNATYKAMRDIHNYNSETQERIKEVTRNKTHEVLTVAIQLAPYITGKFKGTIREEIKTHSQGIYGRVFTNSPVAHLIEFGTKGHVVMPKKKKALAPGAAGWFMTNATIPAISAKPFMKPAMDKVRPTIEGAIKVAIKK</sequence>
<reference evidence="1 2" key="1">
    <citation type="submission" date="2018-01" db="EMBL/GenBank/DDBJ databases">
        <title>Draft genome sequences of clinical isolates and type strains of oral Veillonella including Veillonella infantum sp., nov.</title>
        <authorList>
            <person name="Mashima I."/>
            <person name="Liao Y.-C."/>
            <person name="Sabharwal A."/>
            <person name="Haase E.M."/>
            <person name="Nakazawa F."/>
            <person name="Scannapieco F.A."/>
        </authorList>
    </citation>
    <scope>NUCLEOTIDE SEQUENCE [LARGE SCALE GENOMIC DNA]</scope>
    <source>
        <strain evidence="1 2">JCM 15641</strain>
    </source>
</reference>
<evidence type="ECO:0000313" key="1">
    <source>
        <dbReference type="EMBL" id="PQL21042.1"/>
    </source>
</evidence>
<evidence type="ECO:0008006" key="3">
    <source>
        <dbReference type="Google" id="ProtNLM"/>
    </source>
</evidence>
<organism evidence="1 2">
    <name type="scientific">Veillonella denticariosi JCM 15641</name>
    <dbReference type="NCBI Taxonomy" id="1298594"/>
    <lineage>
        <taxon>Bacteria</taxon>
        <taxon>Bacillati</taxon>
        <taxon>Bacillota</taxon>
        <taxon>Negativicutes</taxon>
        <taxon>Veillonellales</taxon>
        <taxon>Veillonellaceae</taxon>
        <taxon>Veillonella</taxon>
    </lineage>
</organism>
<name>A0A2S7ZCR6_9FIRM</name>
<protein>
    <recommendedName>
        <fullName evidence="3">HK97 gp10 family phage protein</fullName>
    </recommendedName>
</protein>
<dbReference type="Proteomes" id="UP000237916">
    <property type="component" value="Unassembled WGS sequence"/>
</dbReference>
<dbReference type="AlphaFoldDB" id="A0A2S7ZCR6"/>
<accession>A0A2S7ZCR6</accession>
<gene>
    <name evidence="1" type="ORF">VEHSUH05_01070</name>
</gene>
<proteinExistence type="predicted"/>
<dbReference type="EMBL" id="PPDB01000001">
    <property type="protein sequence ID" value="PQL21042.1"/>
    <property type="molecule type" value="Genomic_DNA"/>
</dbReference>